<comment type="caution">
    <text evidence="1">The sequence shown here is derived from an EMBL/GenBank/DDBJ whole genome shotgun (WGS) entry which is preliminary data.</text>
</comment>
<organism evidence="1">
    <name type="scientific">bioreactor metagenome</name>
    <dbReference type="NCBI Taxonomy" id="1076179"/>
    <lineage>
        <taxon>unclassified sequences</taxon>
        <taxon>metagenomes</taxon>
        <taxon>ecological metagenomes</taxon>
    </lineage>
</organism>
<protein>
    <submittedName>
        <fullName evidence="1">Uncharacterized protein</fullName>
    </submittedName>
</protein>
<accession>A0A645EFL2</accession>
<proteinExistence type="predicted"/>
<dbReference type="AlphaFoldDB" id="A0A645EFL2"/>
<reference evidence="1" key="1">
    <citation type="submission" date="2019-08" db="EMBL/GenBank/DDBJ databases">
        <authorList>
            <person name="Kucharzyk K."/>
            <person name="Murdoch R.W."/>
            <person name="Higgins S."/>
            <person name="Loffler F."/>
        </authorList>
    </citation>
    <scope>NUCLEOTIDE SEQUENCE</scope>
</reference>
<name>A0A645EFL2_9ZZZZ</name>
<gene>
    <name evidence="1" type="ORF">SDC9_147093</name>
</gene>
<dbReference type="EMBL" id="VSSQ01045958">
    <property type="protein sequence ID" value="MPM99898.1"/>
    <property type="molecule type" value="Genomic_DNA"/>
</dbReference>
<sequence length="111" mass="12910">MARDEHRIKKKDRRIDHLKQAVDSTVFVIVRSNVPPEVQITLHKVAEISSANHLPPDFMPCFAAIDFVSKRSSDEHDLLSRRMLVLCQDIAALILYFFRFLTSDPSRFMIR</sequence>
<evidence type="ECO:0000313" key="1">
    <source>
        <dbReference type="EMBL" id="MPM99898.1"/>
    </source>
</evidence>